<organism evidence="2 3">
    <name type="scientific">Solanum commersonii</name>
    <name type="common">Commerson's wild potato</name>
    <name type="synonym">Commerson's nightshade</name>
    <dbReference type="NCBI Taxonomy" id="4109"/>
    <lineage>
        <taxon>Eukaryota</taxon>
        <taxon>Viridiplantae</taxon>
        <taxon>Streptophyta</taxon>
        <taxon>Embryophyta</taxon>
        <taxon>Tracheophyta</taxon>
        <taxon>Spermatophyta</taxon>
        <taxon>Magnoliopsida</taxon>
        <taxon>eudicotyledons</taxon>
        <taxon>Gunneridae</taxon>
        <taxon>Pentapetalae</taxon>
        <taxon>asterids</taxon>
        <taxon>lamiids</taxon>
        <taxon>Solanales</taxon>
        <taxon>Solanaceae</taxon>
        <taxon>Solanoideae</taxon>
        <taxon>Solaneae</taxon>
        <taxon>Solanum</taxon>
    </lineage>
</organism>
<evidence type="ECO:0000313" key="3">
    <source>
        <dbReference type="Proteomes" id="UP000824120"/>
    </source>
</evidence>
<sequence>MEISMSSFGSRVLLAGISFSDLHTHIKIQLQIIIASPLDLCKLSNIRMGSTLAAFCIFSTILLWIKEKCSPYTAIVGVHILLTRRRVCRSWKGRKQGSRI</sequence>
<reference evidence="2 3" key="1">
    <citation type="submission" date="2020-09" db="EMBL/GenBank/DDBJ databases">
        <title>De no assembly of potato wild relative species, Solanum commersonii.</title>
        <authorList>
            <person name="Cho K."/>
        </authorList>
    </citation>
    <scope>NUCLEOTIDE SEQUENCE [LARGE SCALE GENOMIC DNA]</scope>
    <source>
        <strain evidence="2">LZ3.2</strain>
        <tissue evidence="2">Leaf</tissue>
    </source>
</reference>
<keyword evidence="1" id="KW-0472">Membrane</keyword>
<name>A0A9J6AKW6_SOLCO</name>
<accession>A0A9J6AKW6</accession>
<proteinExistence type="predicted"/>
<keyword evidence="3" id="KW-1185">Reference proteome</keyword>
<keyword evidence="1" id="KW-1133">Transmembrane helix</keyword>
<dbReference type="EMBL" id="JACXVP010000002">
    <property type="protein sequence ID" value="KAG5624655.1"/>
    <property type="molecule type" value="Genomic_DNA"/>
</dbReference>
<comment type="caution">
    <text evidence="2">The sequence shown here is derived from an EMBL/GenBank/DDBJ whole genome shotgun (WGS) entry which is preliminary data.</text>
</comment>
<feature type="transmembrane region" description="Helical" evidence="1">
    <location>
        <begin position="46"/>
        <end position="65"/>
    </location>
</feature>
<gene>
    <name evidence="2" type="ORF">H5410_009873</name>
</gene>
<dbReference type="AlphaFoldDB" id="A0A9J6AKW6"/>
<dbReference type="Proteomes" id="UP000824120">
    <property type="component" value="Chromosome 2"/>
</dbReference>
<keyword evidence="1" id="KW-0812">Transmembrane</keyword>
<evidence type="ECO:0000313" key="2">
    <source>
        <dbReference type="EMBL" id="KAG5624655.1"/>
    </source>
</evidence>
<protein>
    <submittedName>
        <fullName evidence="2">Uncharacterized protein</fullName>
    </submittedName>
</protein>
<evidence type="ECO:0000256" key="1">
    <source>
        <dbReference type="SAM" id="Phobius"/>
    </source>
</evidence>